<name>A0ABV2BU81_9GAMM</name>
<sequence>MEYTLSLFYEKQADYAKSVNHYKKFYQANEAFIFSRRKRSLNILKVQFDIDEKNAKAQLLTQENALQQAKLNKEKKQQTISL</sequence>
<feature type="coiled-coil region" evidence="1">
    <location>
        <begin position="50"/>
        <end position="79"/>
    </location>
</feature>
<organism evidence="2 3">
    <name type="scientific">Aliikangiella maris</name>
    <dbReference type="NCBI Taxonomy" id="3162458"/>
    <lineage>
        <taxon>Bacteria</taxon>
        <taxon>Pseudomonadati</taxon>
        <taxon>Pseudomonadota</taxon>
        <taxon>Gammaproteobacteria</taxon>
        <taxon>Oceanospirillales</taxon>
        <taxon>Pleioneaceae</taxon>
        <taxon>Aliikangiella</taxon>
    </lineage>
</organism>
<comment type="caution">
    <text evidence="2">The sequence shown here is derived from an EMBL/GenBank/DDBJ whole genome shotgun (WGS) entry which is preliminary data.</text>
</comment>
<keyword evidence="1" id="KW-0175">Coiled coil</keyword>
<proteinExistence type="predicted"/>
<protein>
    <submittedName>
        <fullName evidence="2">Uncharacterized protein</fullName>
    </submittedName>
</protein>
<accession>A0ABV2BU81</accession>
<dbReference type="EMBL" id="JBEVCJ010000010">
    <property type="protein sequence ID" value="MET1255476.1"/>
    <property type="molecule type" value="Genomic_DNA"/>
</dbReference>
<evidence type="ECO:0000313" key="3">
    <source>
        <dbReference type="Proteomes" id="UP001548189"/>
    </source>
</evidence>
<dbReference type="RefSeq" id="WP_353896062.1">
    <property type="nucleotide sequence ID" value="NZ_JBEVCJ010000010.1"/>
</dbReference>
<keyword evidence="3" id="KW-1185">Reference proteome</keyword>
<dbReference type="Proteomes" id="UP001548189">
    <property type="component" value="Unassembled WGS sequence"/>
</dbReference>
<reference evidence="2 3" key="1">
    <citation type="submission" date="2024-06" db="EMBL/GenBank/DDBJ databases">
        <authorList>
            <person name="Li F."/>
        </authorList>
    </citation>
    <scope>NUCLEOTIDE SEQUENCE [LARGE SCALE GENOMIC DNA]</scope>
    <source>
        <strain evidence="2 3">GXAS 311</strain>
    </source>
</reference>
<evidence type="ECO:0000313" key="2">
    <source>
        <dbReference type="EMBL" id="MET1255476.1"/>
    </source>
</evidence>
<gene>
    <name evidence="2" type="ORF">ABVT43_10090</name>
</gene>
<evidence type="ECO:0000256" key="1">
    <source>
        <dbReference type="SAM" id="Coils"/>
    </source>
</evidence>